<dbReference type="InterPro" id="IPR012337">
    <property type="entry name" value="RNaseH-like_sf"/>
</dbReference>
<dbReference type="GO" id="GO:0003676">
    <property type="term" value="F:nucleic acid binding"/>
    <property type="evidence" value="ECO:0007669"/>
    <property type="project" value="InterPro"/>
</dbReference>
<dbReference type="InterPro" id="IPR036397">
    <property type="entry name" value="RNaseH_sf"/>
</dbReference>
<evidence type="ECO:0000313" key="2">
    <source>
        <dbReference type="EMBL" id="SNV36081.1"/>
    </source>
</evidence>
<dbReference type="PANTHER" id="PTHR30231">
    <property type="entry name" value="DNA POLYMERASE III SUBUNIT EPSILON"/>
    <property type="match status" value="1"/>
</dbReference>
<dbReference type="Gene3D" id="3.30.420.10">
    <property type="entry name" value="Ribonuclease H-like superfamily/Ribonuclease H"/>
    <property type="match status" value="1"/>
</dbReference>
<sequence>MTRRTTPSTLLIPPDSELAESPFVAMDFETANRLSGVSACQIALVRVTDGVVTEELDTLIKPPSGWDHFEFTYLHGIGPDEVRDAPSWPAIADQVRDFVADVPVYAHNAAFDRGVWAQLDEFFDTSTLPRRFYCSYRTAKRMVPGLPNYKLPTVVHACNPNFDLDHHHAGSDAQACAQIVIALQRMSSKASDD</sequence>
<dbReference type="GO" id="GO:0008408">
    <property type="term" value="F:3'-5' exonuclease activity"/>
    <property type="evidence" value="ECO:0007669"/>
    <property type="project" value="TreeGrafter"/>
</dbReference>
<dbReference type="eggNOG" id="COG0847">
    <property type="taxonomic scope" value="Bacteria"/>
</dbReference>
<dbReference type="SMART" id="SM00479">
    <property type="entry name" value="EXOIII"/>
    <property type="match status" value="1"/>
</dbReference>
<dbReference type="EC" id="2.7.7.7" evidence="2"/>
<proteinExistence type="predicted"/>
<protein>
    <submittedName>
        <fullName evidence="2">DNA polymerase III polC-type</fullName>
        <ecNumber evidence="2">2.7.7.7</ecNumber>
    </submittedName>
</protein>
<dbReference type="AlphaFoldDB" id="A0A239WNL4"/>
<dbReference type="CDD" id="cd06130">
    <property type="entry name" value="DNA_pol_III_epsilon_like"/>
    <property type="match status" value="1"/>
</dbReference>
<dbReference type="RefSeq" id="WP_021105573.1">
    <property type="nucleotide sequence ID" value="NZ_LT906441.1"/>
</dbReference>
<dbReference type="KEGG" id="cgrn:4412665_01316"/>
<reference evidence="2 3" key="1">
    <citation type="submission" date="2017-06" db="EMBL/GenBank/DDBJ databases">
        <authorList>
            <consortium name="Pathogen Informatics"/>
        </authorList>
    </citation>
    <scope>NUCLEOTIDE SEQUENCE [LARGE SCALE GENOMIC DNA]</scope>
    <source>
        <strain evidence="2 3">NCTC11865</strain>
    </source>
</reference>
<dbReference type="EMBL" id="LT906441">
    <property type="protein sequence ID" value="SNV36081.1"/>
    <property type="molecule type" value="Genomic_DNA"/>
</dbReference>
<accession>A0A239WNL4</accession>
<name>A0A239WNL4_9ACTN</name>
<evidence type="ECO:0000259" key="1">
    <source>
        <dbReference type="SMART" id="SM00479"/>
    </source>
</evidence>
<organism evidence="2 3">
    <name type="scientific">Cutibacterium granulosum</name>
    <dbReference type="NCBI Taxonomy" id="33011"/>
    <lineage>
        <taxon>Bacteria</taxon>
        <taxon>Bacillati</taxon>
        <taxon>Actinomycetota</taxon>
        <taxon>Actinomycetes</taxon>
        <taxon>Propionibacteriales</taxon>
        <taxon>Propionibacteriaceae</taxon>
        <taxon>Cutibacterium</taxon>
    </lineage>
</organism>
<evidence type="ECO:0000313" key="3">
    <source>
        <dbReference type="Proteomes" id="UP000215332"/>
    </source>
</evidence>
<dbReference type="Proteomes" id="UP000215332">
    <property type="component" value="Chromosome 1"/>
</dbReference>
<dbReference type="SUPFAM" id="SSF53098">
    <property type="entry name" value="Ribonuclease H-like"/>
    <property type="match status" value="1"/>
</dbReference>
<gene>
    <name evidence="2" type="primary">polC_1</name>
    <name evidence="2" type="ORF">SAMEA4412665_01316</name>
</gene>
<dbReference type="PANTHER" id="PTHR30231:SF42">
    <property type="entry name" value="EXONUCLEASE"/>
    <property type="match status" value="1"/>
</dbReference>
<keyword evidence="2" id="KW-0808">Transferase</keyword>
<dbReference type="GO" id="GO:0003887">
    <property type="term" value="F:DNA-directed DNA polymerase activity"/>
    <property type="evidence" value="ECO:0007669"/>
    <property type="project" value="UniProtKB-EC"/>
</dbReference>
<dbReference type="InterPro" id="IPR013520">
    <property type="entry name" value="Ribonucl_H"/>
</dbReference>
<dbReference type="Pfam" id="PF00929">
    <property type="entry name" value="RNase_T"/>
    <property type="match status" value="1"/>
</dbReference>
<keyword evidence="2" id="KW-0548">Nucleotidyltransferase</keyword>
<feature type="domain" description="Exonuclease" evidence="1">
    <location>
        <begin position="22"/>
        <end position="189"/>
    </location>
</feature>
<dbReference type="GO" id="GO:0005829">
    <property type="term" value="C:cytosol"/>
    <property type="evidence" value="ECO:0007669"/>
    <property type="project" value="TreeGrafter"/>
</dbReference>